<dbReference type="RefSeq" id="WP_188166769.1">
    <property type="nucleotide sequence ID" value="NZ_JACVVX010000012.1"/>
</dbReference>
<evidence type="ECO:0000313" key="3">
    <source>
        <dbReference type="EMBL" id="MBD0417328.1"/>
    </source>
</evidence>
<comment type="similarity">
    <text evidence="1">Belongs to the short-chain dehydrogenases/reductases (SDR) family.</text>
</comment>
<dbReference type="Proteomes" id="UP000643405">
    <property type="component" value="Unassembled WGS sequence"/>
</dbReference>
<dbReference type="FunFam" id="3.40.50.720:FF:000084">
    <property type="entry name" value="Short-chain dehydrogenase reductase"/>
    <property type="match status" value="1"/>
</dbReference>
<dbReference type="PRINTS" id="PR00081">
    <property type="entry name" value="GDHRDH"/>
</dbReference>
<dbReference type="PRINTS" id="PR00080">
    <property type="entry name" value="SDRFAMILY"/>
</dbReference>
<evidence type="ECO:0000256" key="1">
    <source>
        <dbReference type="ARBA" id="ARBA00006484"/>
    </source>
</evidence>
<dbReference type="InterPro" id="IPR002347">
    <property type="entry name" value="SDR_fam"/>
</dbReference>
<dbReference type="InterPro" id="IPR057326">
    <property type="entry name" value="KR_dom"/>
</dbReference>
<dbReference type="Pfam" id="PF13561">
    <property type="entry name" value="adh_short_C2"/>
    <property type="match status" value="1"/>
</dbReference>
<protein>
    <submittedName>
        <fullName evidence="3">SDR family oxidoreductase</fullName>
    </submittedName>
</protein>
<dbReference type="PANTHER" id="PTHR42760">
    <property type="entry name" value="SHORT-CHAIN DEHYDROGENASES/REDUCTASES FAMILY MEMBER"/>
    <property type="match status" value="1"/>
</dbReference>
<keyword evidence="4" id="KW-1185">Reference proteome</keyword>
<dbReference type="GO" id="GO:0016616">
    <property type="term" value="F:oxidoreductase activity, acting on the CH-OH group of donors, NAD or NADP as acceptor"/>
    <property type="evidence" value="ECO:0007669"/>
    <property type="project" value="TreeGrafter"/>
</dbReference>
<accession>A0A8J6U3T7</accession>
<proteinExistence type="inferred from homology"/>
<dbReference type="AlphaFoldDB" id="A0A8J6U3T7"/>
<dbReference type="InterPro" id="IPR020904">
    <property type="entry name" value="Sc_DH/Rdtase_CS"/>
</dbReference>
<sequence>MTEEGKGRAIITGGATGIGLGIAKRLKADGFDITIVSRDKAKLEAACAEIGAGVDYIVADVSERAGVKVLAADIGRRYGQIVALINNAGIMKTTSLETPSEDMDRIWDETFAVNLKGTMMVSQELAPIIRSPGGRIINLSSTVSYNGGSVPGLLAYSASKAGLNGLTMALARELAARDITVNAVAPGMIEDTGLTGTFDEARKARIKQILPLGRPGLPFEVAAAVSYLASPEAGYVTGSVMSVNGGWIFR</sequence>
<organism evidence="3 4">
    <name type="scientific">Oryzicola mucosus</name>
    <dbReference type="NCBI Taxonomy" id="2767425"/>
    <lineage>
        <taxon>Bacteria</taxon>
        <taxon>Pseudomonadati</taxon>
        <taxon>Pseudomonadota</taxon>
        <taxon>Alphaproteobacteria</taxon>
        <taxon>Hyphomicrobiales</taxon>
        <taxon>Phyllobacteriaceae</taxon>
        <taxon>Oryzicola</taxon>
    </lineage>
</organism>
<dbReference type="PANTHER" id="PTHR42760:SF40">
    <property type="entry name" value="3-OXOACYL-[ACYL-CARRIER-PROTEIN] REDUCTASE, CHLOROPLASTIC"/>
    <property type="match status" value="1"/>
</dbReference>
<dbReference type="GO" id="GO:0030497">
    <property type="term" value="P:fatty acid elongation"/>
    <property type="evidence" value="ECO:0007669"/>
    <property type="project" value="TreeGrafter"/>
</dbReference>
<evidence type="ECO:0000259" key="2">
    <source>
        <dbReference type="SMART" id="SM00822"/>
    </source>
</evidence>
<comment type="caution">
    <text evidence="3">The sequence shown here is derived from an EMBL/GenBank/DDBJ whole genome shotgun (WGS) entry which is preliminary data.</text>
</comment>
<dbReference type="CDD" id="cd05233">
    <property type="entry name" value="SDR_c"/>
    <property type="match status" value="1"/>
</dbReference>
<dbReference type="PROSITE" id="PS00061">
    <property type="entry name" value="ADH_SHORT"/>
    <property type="match status" value="1"/>
</dbReference>
<dbReference type="SMART" id="SM00822">
    <property type="entry name" value="PKS_KR"/>
    <property type="match status" value="1"/>
</dbReference>
<feature type="domain" description="Ketoreductase" evidence="2">
    <location>
        <begin position="7"/>
        <end position="192"/>
    </location>
</feature>
<dbReference type="InterPro" id="IPR036291">
    <property type="entry name" value="NAD(P)-bd_dom_sf"/>
</dbReference>
<gene>
    <name evidence="3" type="ORF">ICI42_22050</name>
</gene>
<reference evidence="3" key="1">
    <citation type="submission" date="2020-09" db="EMBL/GenBank/DDBJ databases">
        <title>Genome seq and assembly of Tianweitania sp.</title>
        <authorList>
            <person name="Chhetri G."/>
        </authorList>
    </citation>
    <scope>NUCLEOTIDE SEQUENCE</scope>
    <source>
        <strain evidence="3">Rool2</strain>
    </source>
</reference>
<evidence type="ECO:0000313" key="4">
    <source>
        <dbReference type="Proteomes" id="UP000643405"/>
    </source>
</evidence>
<dbReference type="SUPFAM" id="SSF51735">
    <property type="entry name" value="NAD(P)-binding Rossmann-fold domains"/>
    <property type="match status" value="1"/>
</dbReference>
<dbReference type="Gene3D" id="3.40.50.720">
    <property type="entry name" value="NAD(P)-binding Rossmann-like Domain"/>
    <property type="match status" value="1"/>
</dbReference>
<dbReference type="EMBL" id="JACVVX010000012">
    <property type="protein sequence ID" value="MBD0417328.1"/>
    <property type="molecule type" value="Genomic_DNA"/>
</dbReference>
<name>A0A8J6U3T7_9HYPH</name>